<dbReference type="InterPro" id="IPR046253">
    <property type="entry name" value="DUF6286"/>
</dbReference>
<proteinExistence type="predicted"/>
<evidence type="ECO:0000256" key="1">
    <source>
        <dbReference type="SAM" id="Phobius"/>
    </source>
</evidence>
<evidence type="ECO:0000313" key="4">
    <source>
        <dbReference type="Proteomes" id="UP000198504"/>
    </source>
</evidence>
<evidence type="ECO:0000259" key="2">
    <source>
        <dbReference type="Pfam" id="PF19803"/>
    </source>
</evidence>
<feature type="transmembrane region" description="Helical" evidence="1">
    <location>
        <begin position="62"/>
        <end position="86"/>
    </location>
</feature>
<dbReference type="Pfam" id="PF19803">
    <property type="entry name" value="DUF6286"/>
    <property type="match status" value="1"/>
</dbReference>
<feature type="transmembrane region" description="Helical" evidence="1">
    <location>
        <begin position="21"/>
        <end position="42"/>
    </location>
</feature>
<dbReference type="AlphaFoldDB" id="A0A1H9F084"/>
<evidence type="ECO:0000313" key="3">
    <source>
        <dbReference type="EMBL" id="SEQ31390.1"/>
    </source>
</evidence>
<keyword evidence="4" id="KW-1185">Reference proteome</keyword>
<protein>
    <recommendedName>
        <fullName evidence="2">DUF6286 domain-containing protein</fullName>
    </recommendedName>
</protein>
<keyword evidence="1" id="KW-1133">Transmembrane helix</keyword>
<name>A0A1H9F084_9ACTN</name>
<sequence length="188" mass="19301">MSTTRSRRLRRRPSRTVPATIVAVLLLGLGALTAVVAISRLATGTWPTQATAPASAVAGQTWGSPAVVVAAALAVVAGVVLLLAGLKPGGHRSTQLRGPSGELVGQTDYVITNGAVARLAAAQADRVDGVDKVSASSDGRRVRLHLTTSSEQTAQIRDRVVQRVTDTLTAAGLDPAPRVSATVTTKDL</sequence>
<keyword evidence="1" id="KW-0472">Membrane</keyword>
<dbReference type="RefSeq" id="WP_091178748.1">
    <property type="nucleotide sequence ID" value="NZ_FOFA01000003.1"/>
</dbReference>
<gene>
    <name evidence="3" type="ORF">SAMN05421756_103109</name>
</gene>
<dbReference type="OrthoDB" id="4946415at2"/>
<dbReference type="Proteomes" id="UP000198504">
    <property type="component" value="Unassembled WGS sequence"/>
</dbReference>
<accession>A0A1H9F084</accession>
<reference evidence="4" key="1">
    <citation type="submission" date="2016-10" db="EMBL/GenBank/DDBJ databases">
        <authorList>
            <person name="Varghese N."/>
            <person name="Submissions S."/>
        </authorList>
    </citation>
    <scope>NUCLEOTIDE SEQUENCE [LARGE SCALE GENOMIC DNA]</scope>
    <source>
        <strain evidence="4">CGMCC 4.6856</strain>
    </source>
</reference>
<organism evidence="3 4">
    <name type="scientific">Microlunatus flavus</name>
    <dbReference type="NCBI Taxonomy" id="1036181"/>
    <lineage>
        <taxon>Bacteria</taxon>
        <taxon>Bacillati</taxon>
        <taxon>Actinomycetota</taxon>
        <taxon>Actinomycetes</taxon>
        <taxon>Propionibacteriales</taxon>
        <taxon>Propionibacteriaceae</taxon>
        <taxon>Microlunatus</taxon>
    </lineage>
</organism>
<dbReference type="STRING" id="1036181.SAMN05421756_103109"/>
<dbReference type="EMBL" id="FOFA01000003">
    <property type="protein sequence ID" value="SEQ31390.1"/>
    <property type="molecule type" value="Genomic_DNA"/>
</dbReference>
<keyword evidence="1" id="KW-0812">Transmembrane</keyword>
<feature type="domain" description="DUF6286" evidence="2">
    <location>
        <begin position="76"/>
        <end position="183"/>
    </location>
</feature>